<dbReference type="SUPFAM" id="SSF57783">
    <property type="entry name" value="Zinc beta-ribbon"/>
    <property type="match status" value="1"/>
</dbReference>
<sequence>MSKYSQEEIDRITNSVSLLDYFLHLEDQGKVKYDTKKGRDYFFRTRDDKFAVNDKGFFSFNSNKGGKILKAVMTLENKSWKESLDFLAEFSFYSTPENIVERKKEYKIKDNNTSSEIKIKYSGIPNNEMLLAYFKERGISKEILRSYTRQIHYENNGKKYFGIGIENYSGGFEIRNPLVKIKIGKTDISEIRGTKNEMIVFEGMTDLLSFLELQRRNDNPANRILVSLNSITNVERFISIYKDFDGQLFLCLDGDKGGNWATKKYYRNFMVRILKIFVPFIPFLKMKILI</sequence>
<gene>
    <name evidence="1" type="ORF">D1631_05435</name>
</gene>
<dbReference type="EMBL" id="QWIU01000002">
    <property type="protein sequence ID" value="RNA61413.1"/>
    <property type="molecule type" value="Genomic_DNA"/>
</dbReference>
<evidence type="ECO:0000313" key="2">
    <source>
        <dbReference type="Proteomes" id="UP000278775"/>
    </source>
</evidence>
<dbReference type="RefSeq" id="WP_122635554.1">
    <property type="nucleotide sequence ID" value="NZ_QWIU01000002.1"/>
</dbReference>
<dbReference type="InterPro" id="IPR036977">
    <property type="entry name" value="DNA_primase_Znf_CHC2"/>
</dbReference>
<dbReference type="Gene3D" id="3.40.1360.10">
    <property type="match status" value="1"/>
</dbReference>
<dbReference type="Proteomes" id="UP000278775">
    <property type="component" value="Unassembled WGS sequence"/>
</dbReference>
<reference evidence="1 2" key="1">
    <citation type="submission" date="2018-08" db="EMBL/GenBank/DDBJ databases">
        <title>Chryseobacterium nematophagum: a novel matrix digesting pathogen of nematodes.</title>
        <authorList>
            <person name="Page A."/>
            <person name="Roberts M."/>
            <person name="Felix M.-A."/>
            <person name="Weir W."/>
        </authorList>
    </citation>
    <scope>NUCLEOTIDE SEQUENCE [LARGE SCALE GENOMIC DNA]</scope>
    <source>
        <strain evidence="1 2">JUb129</strain>
    </source>
</reference>
<organism evidence="1 2">
    <name type="scientific">Chryseobacterium nematophagum</name>
    <dbReference type="NCBI Taxonomy" id="2305228"/>
    <lineage>
        <taxon>Bacteria</taxon>
        <taxon>Pseudomonadati</taxon>
        <taxon>Bacteroidota</taxon>
        <taxon>Flavobacteriia</taxon>
        <taxon>Flavobacteriales</taxon>
        <taxon>Weeksellaceae</taxon>
        <taxon>Chryseobacterium group</taxon>
        <taxon>Chryseobacterium</taxon>
    </lineage>
</organism>
<dbReference type="OrthoDB" id="8536512at2"/>
<evidence type="ECO:0000313" key="1">
    <source>
        <dbReference type="EMBL" id="RNA61413.1"/>
    </source>
</evidence>
<dbReference type="AlphaFoldDB" id="A0A3M7TCW4"/>
<dbReference type="CDD" id="cd01029">
    <property type="entry name" value="TOPRIM_primases"/>
    <property type="match status" value="1"/>
</dbReference>
<evidence type="ECO:0008006" key="3">
    <source>
        <dbReference type="Google" id="ProtNLM"/>
    </source>
</evidence>
<dbReference type="Gene3D" id="3.90.580.10">
    <property type="entry name" value="Zinc finger, CHC2-type domain"/>
    <property type="match status" value="1"/>
</dbReference>
<name>A0A3M7TCW4_9FLAO</name>
<comment type="caution">
    <text evidence="1">The sequence shown here is derived from an EMBL/GenBank/DDBJ whole genome shotgun (WGS) entry which is preliminary data.</text>
</comment>
<accession>A0A3M7TCW4</accession>
<dbReference type="GO" id="GO:0003677">
    <property type="term" value="F:DNA binding"/>
    <property type="evidence" value="ECO:0007669"/>
    <property type="project" value="InterPro"/>
</dbReference>
<proteinExistence type="predicted"/>
<dbReference type="GO" id="GO:0006260">
    <property type="term" value="P:DNA replication"/>
    <property type="evidence" value="ECO:0007669"/>
    <property type="project" value="InterPro"/>
</dbReference>
<dbReference type="InterPro" id="IPR034154">
    <property type="entry name" value="TOPRIM_DnaG/twinkle"/>
</dbReference>
<protein>
    <recommendedName>
        <fullName evidence="3">DUF3991 domain-containing protein</fullName>
    </recommendedName>
</protein>
<dbReference type="Pfam" id="PF13155">
    <property type="entry name" value="Toprim_2"/>
    <property type="match status" value="1"/>
</dbReference>
<dbReference type="GO" id="GO:0008270">
    <property type="term" value="F:zinc ion binding"/>
    <property type="evidence" value="ECO:0007669"/>
    <property type="project" value="InterPro"/>
</dbReference>